<protein>
    <submittedName>
        <fullName evidence="1">Uncharacterized protein</fullName>
    </submittedName>
</protein>
<dbReference type="AlphaFoldDB" id="A0A101LZW8"/>
<comment type="caution">
    <text evidence="1">The sequence shown here is derived from an EMBL/GenBank/DDBJ whole genome shotgun (WGS) entry which is preliminary data.</text>
</comment>
<keyword evidence="1" id="KW-0496">Mitochondrion</keyword>
<geneLocation type="mitochondrion" evidence="1"/>
<reference evidence="1" key="1">
    <citation type="journal article" date="2015" name="Genome Biol. Evol.">
        <title>Organellar Genomes of White Spruce (Picea glauca): Assembly and Annotation.</title>
        <authorList>
            <person name="Jackman S.D."/>
            <person name="Warren R.L."/>
            <person name="Gibb E.A."/>
            <person name="Vandervalk B.P."/>
            <person name="Mohamadi H."/>
            <person name="Chu J."/>
            <person name="Raymond A."/>
            <person name="Pleasance S."/>
            <person name="Coope R."/>
            <person name="Wildung M.R."/>
            <person name="Ritland C.E."/>
            <person name="Bousquet J."/>
            <person name="Jones S.J."/>
            <person name="Bohlmann J."/>
            <person name="Birol I."/>
        </authorList>
    </citation>
    <scope>NUCLEOTIDE SEQUENCE [LARGE SCALE GENOMIC DNA]</scope>
    <source>
        <tissue evidence="1">Flushing bud</tissue>
    </source>
</reference>
<gene>
    <name evidence="1" type="ORF">ABT39_MTgene4484</name>
</gene>
<evidence type="ECO:0000313" key="1">
    <source>
        <dbReference type="EMBL" id="KUM48469.1"/>
    </source>
</evidence>
<name>A0A101LZW8_PICGL</name>
<organism evidence="1">
    <name type="scientific">Picea glauca</name>
    <name type="common">White spruce</name>
    <name type="synonym">Pinus glauca</name>
    <dbReference type="NCBI Taxonomy" id="3330"/>
    <lineage>
        <taxon>Eukaryota</taxon>
        <taxon>Viridiplantae</taxon>
        <taxon>Streptophyta</taxon>
        <taxon>Embryophyta</taxon>
        <taxon>Tracheophyta</taxon>
        <taxon>Spermatophyta</taxon>
        <taxon>Pinopsida</taxon>
        <taxon>Pinidae</taxon>
        <taxon>Conifers I</taxon>
        <taxon>Pinales</taxon>
        <taxon>Pinaceae</taxon>
        <taxon>Picea</taxon>
    </lineage>
</organism>
<sequence length="86" mass="9848">MDFGRAMERKTHKVQHLGRKGDYLLTSYKEIDSGGRTNLVFGLDGIKRRGPGPQLYLLYFHSAPTLLFENRFSYSSTPARPIPPDY</sequence>
<accession>A0A101LZW8</accession>
<proteinExistence type="predicted"/>
<dbReference type="EMBL" id="LKAM01000005">
    <property type="protein sequence ID" value="KUM48469.1"/>
    <property type="molecule type" value="Genomic_DNA"/>
</dbReference>